<dbReference type="GO" id="GO:0061371">
    <property type="term" value="P:determination of heart left/right asymmetry"/>
    <property type="evidence" value="ECO:0007669"/>
    <property type="project" value="Ensembl"/>
</dbReference>
<keyword evidence="6" id="KW-0970">Cilium biogenesis/degradation</keyword>
<organism evidence="14 15">
    <name type="scientific">Pygocentrus nattereri</name>
    <name type="common">Red-bellied piranha</name>
    <dbReference type="NCBI Taxonomy" id="42514"/>
    <lineage>
        <taxon>Eukaryota</taxon>
        <taxon>Metazoa</taxon>
        <taxon>Chordata</taxon>
        <taxon>Craniata</taxon>
        <taxon>Vertebrata</taxon>
        <taxon>Euteleostomi</taxon>
        <taxon>Actinopterygii</taxon>
        <taxon>Neopterygii</taxon>
        <taxon>Teleostei</taxon>
        <taxon>Ostariophysi</taxon>
        <taxon>Characiformes</taxon>
        <taxon>Characoidei</taxon>
        <taxon>Pygocentrus</taxon>
    </lineage>
</organism>
<proteinExistence type="inferred from homology"/>
<gene>
    <name evidence="14" type="primary">CATIP</name>
</gene>
<evidence type="ECO:0000313" key="14">
    <source>
        <dbReference type="Ensembl" id="ENSPNAP00000002237.1"/>
    </source>
</evidence>
<evidence type="ECO:0000313" key="15">
    <source>
        <dbReference type="Proteomes" id="UP001501920"/>
    </source>
</evidence>
<dbReference type="Ensembl" id="ENSPNAT00000010796.2">
    <property type="protein sequence ID" value="ENSPNAP00000002237.1"/>
    <property type="gene ID" value="ENSPNAG00000001141.2"/>
</dbReference>
<comment type="subcellular location">
    <subcellularLocation>
        <location evidence="2">Cell membrane</location>
    </subcellularLocation>
    <subcellularLocation>
        <location evidence="3">Cytoplasm</location>
        <location evidence="3">Cytoskeleton</location>
    </subcellularLocation>
    <subcellularLocation>
        <location evidence="1">Nucleus</location>
    </subcellularLocation>
</comment>
<dbReference type="PANTHER" id="PTHR15505:SF3">
    <property type="entry name" value="CILIOGENESIS-ASSOCIATED TTC17-INTERACTING PROTEIN"/>
    <property type="match status" value="1"/>
</dbReference>
<evidence type="ECO:0000256" key="9">
    <source>
        <dbReference type="ARBA" id="ARBA00023242"/>
    </source>
</evidence>
<protein>
    <recommendedName>
        <fullName evidence="12">Ciliogenesis-associated TTC17-interacting protein</fullName>
    </recommendedName>
</protein>
<dbReference type="STRING" id="42514.ENSPNAP00000002237"/>
<evidence type="ECO:0000256" key="12">
    <source>
        <dbReference type="ARBA" id="ARBA00039249"/>
    </source>
</evidence>
<feature type="domain" description="Ciliogenesis-associated TTC17-interacting protein N-terminal" evidence="13">
    <location>
        <begin position="19"/>
        <end position="245"/>
    </location>
</feature>
<dbReference type="Pfam" id="PF21772">
    <property type="entry name" value="CATIP_N"/>
    <property type="match status" value="1"/>
</dbReference>
<reference evidence="14" key="2">
    <citation type="submission" date="2025-08" db="UniProtKB">
        <authorList>
            <consortium name="Ensembl"/>
        </authorList>
    </citation>
    <scope>IDENTIFICATION</scope>
</reference>
<keyword evidence="15" id="KW-1185">Reference proteome</keyword>
<evidence type="ECO:0000256" key="3">
    <source>
        <dbReference type="ARBA" id="ARBA00004245"/>
    </source>
</evidence>
<evidence type="ECO:0000256" key="1">
    <source>
        <dbReference type="ARBA" id="ARBA00004123"/>
    </source>
</evidence>
<sequence>MKEPDSLHGRAEEPKASSEAVEFLASVSPRKVDQCLFVDSLVTVSDSGRELGEFCVSIQKASYQDEPCYLVHANSHGTIDNIPCGTSIVAYVSKSLETLEQNHHEYMKMQGHTLDRKVNIVRQDDHLVVNRVITEKEEKKKQTFTFPLHSLRGFVSEASNLLIQRILARQKKIPDKMTFLSFTADTQLSASTYTELGTKKQMVGKEVVDVFGIERTISCGEDITETWHCYFLQDGHLSSRVQIGSAVMMNLLQLPSTVSEDKDQKPVFEKKPLIWEEDMELHSKFLDRKEELKADHSSYVRHHPELKTLLADFLQFLLLRKPQDVFSFARDFFAPFDTRRPPDSSFKTSRTMIVPKVLGDK</sequence>
<dbReference type="Proteomes" id="UP001501920">
    <property type="component" value="Chromosome 30"/>
</dbReference>
<name>A0A3B4BR97_PYGNA</name>
<evidence type="ECO:0000256" key="4">
    <source>
        <dbReference type="ARBA" id="ARBA00022475"/>
    </source>
</evidence>
<evidence type="ECO:0000256" key="7">
    <source>
        <dbReference type="ARBA" id="ARBA00023136"/>
    </source>
</evidence>
<dbReference type="GO" id="GO:0005886">
    <property type="term" value="C:plasma membrane"/>
    <property type="evidence" value="ECO:0007669"/>
    <property type="project" value="UniProtKB-SubCell"/>
</dbReference>
<dbReference type="GO" id="GO:0060271">
    <property type="term" value="P:cilium assembly"/>
    <property type="evidence" value="ECO:0007669"/>
    <property type="project" value="Ensembl"/>
</dbReference>
<dbReference type="PANTHER" id="PTHR15505">
    <property type="entry name" value="RIIA DOMAIN-CONTAINING PROTEIN 1"/>
    <property type="match status" value="1"/>
</dbReference>
<dbReference type="SUPFAM" id="SSF47391">
    <property type="entry name" value="Dimerization-anchoring domain of cAMP-dependent PK regulatory subunit"/>
    <property type="match status" value="1"/>
</dbReference>
<evidence type="ECO:0000256" key="8">
    <source>
        <dbReference type="ARBA" id="ARBA00023212"/>
    </source>
</evidence>
<keyword evidence="5" id="KW-0963">Cytoplasm</keyword>
<dbReference type="GO" id="GO:0005856">
    <property type="term" value="C:cytoskeleton"/>
    <property type="evidence" value="ECO:0007669"/>
    <property type="project" value="UniProtKB-SubCell"/>
</dbReference>
<dbReference type="OrthoDB" id="6334211at2759"/>
<reference evidence="14 15" key="1">
    <citation type="submission" date="2020-10" db="EMBL/GenBank/DDBJ databases">
        <title>Pygocentrus nattereri (red-bellied piranha) genome, fPygNat1, primary haplotype.</title>
        <authorList>
            <person name="Myers G."/>
            <person name="Meyer A."/>
            <person name="Karagic N."/>
            <person name="Pippel M."/>
            <person name="Winkler S."/>
            <person name="Tracey A."/>
            <person name="Wood J."/>
            <person name="Formenti G."/>
            <person name="Howe K."/>
            <person name="Fedrigo O."/>
            <person name="Jarvis E.D."/>
        </authorList>
    </citation>
    <scope>NUCLEOTIDE SEQUENCE [LARGE SCALE GENOMIC DNA]</scope>
</reference>
<dbReference type="InterPro" id="IPR047501">
    <property type="entry name" value="DD_CATIP"/>
</dbReference>
<dbReference type="GeneID" id="108443728"/>
<dbReference type="CDD" id="cd22973">
    <property type="entry name" value="DD_CATIP"/>
    <property type="match status" value="1"/>
</dbReference>
<dbReference type="InterPro" id="IPR048777">
    <property type="entry name" value="CATIP_N"/>
</dbReference>
<evidence type="ECO:0000256" key="5">
    <source>
        <dbReference type="ARBA" id="ARBA00022490"/>
    </source>
</evidence>
<evidence type="ECO:0000259" key="13">
    <source>
        <dbReference type="Pfam" id="PF21772"/>
    </source>
</evidence>
<dbReference type="GeneTree" id="ENSGT00940000154101"/>
<evidence type="ECO:0000256" key="2">
    <source>
        <dbReference type="ARBA" id="ARBA00004236"/>
    </source>
</evidence>
<comment type="function">
    <text evidence="10">Plays a role in primary ciliogenesis by modulating actin polymerization.</text>
</comment>
<dbReference type="OMA" id="SPGCCMI"/>
<keyword evidence="7" id="KW-0472">Membrane</keyword>
<reference evidence="14" key="3">
    <citation type="submission" date="2025-09" db="UniProtKB">
        <authorList>
            <consortium name="Ensembl"/>
        </authorList>
    </citation>
    <scope>IDENTIFICATION</scope>
</reference>
<evidence type="ECO:0000256" key="10">
    <source>
        <dbReference type="ARBA" id="ARBA00037538"/>
    </source>
</evidence>
<evidence type="ECO:0000256" key="6">
    <source>
        <dbReference type="ARBA" id="ARBA00022794"/>
    </source>
</evidence>
<dbReference type="GO" id="GO:0005634">
    <property type="term" value="C:nucleus"/>
    <property type="evidence" value="ECO:0007669"/>
    <property type="project" value="UniProtKB-SubCell"/>
</dbReference>
<dbReference type="GO" id="GO:0030041">
    <property type="term" value="P:actin filament polymerization"/>
    <property type="evidence" value="ECO:0007669"/>
    <property type="project" value="Ensembl"/>
</dbReference>
<keyword evidence="9" id="KW-0539">Nucleus</keyword>
<evidence type="ECO:0000256" key="11">
    <source>
        <dbReference type="ARBA" id="ARBA00037938"/>
    </source>
</evidence>
<dbReference type="AlphaFoldDB" id="A0A3B4BR97"/>
<comment type="similarity">
    <text evidence="11">Belongs to the CATIP family.</text>
</comment>
<keyword evidence="8" id="KW-0206">Cytoskeleton</keyword>
<keyword evidence="4" id="KW-1003">Cell membrane</keyword>
<accession>A0A3B4BR97</accession>